<comment type="caution">
    <text evidence="1">The sequence shown here is derived from an EMBL/GenBank/DDBJ whole genome shotgun (WGS) entry which is preliminary data.</text>
</comment>
<evidence type="ECO:0000313" key="1">
    <source>
        <dbReference type="EMBL" id="KAL1878184.1"/>
    </source>
</evidence>
<evidence type="ECO:0000313" key="2">
    <source>
        <dbReference type="Proteomes" id="UP001583177"/>
    </source>
</evidence>
<proteinExistence type="predicted"/>
<sequence length="248" mass="26501">MNETAQDLIAKIELPYDPVALQQQGFDVSNTFVGTLAPDGKSWVVSEAQRNVHVSENKTRIIKMTSLDGEYMLLGRKSVDNSNIFVQYGQGATRTVNVTGGPGIQEAEFVDGLRFSVAAAAPFAFNVDIPNGVGQAVLPENTIPLNSFSWTINSTATSSSGLSAAVNFPFNAAMLAAKAPNQKPKQLAIARRALNASSTERFSMLEGQKLSSSTNTINAEGLPQLDGQYVLVIMGDGLGDAEEKEDRD</sequence>
<gene>
    <name evidence="1" type="ORF">Daus18300_002101</name>
</gene>
<dbReference type="EMBL" id="JAWRVE010000012">
    <property type="protein sequence ID" value="KAL1878184.1"/>
    <property type="molecule type" value="Genomic_DNA"/>
</dbReference>
<reference evidence="1 2" key="1">
    <citation type="journal article" date="2024" name="IMA Fungus">
        <title>IMA Genome - F19 : A genome assembly and annotation guide to empower mycologists, including annotated draft genome sequences of Ceratocystis pirilliformis, Diaporthe australafricana, Fusarium ophioides, Paecilomyces lecythidis, and Sporothrix stenoceras.</title>
        <authorList>
            <person name="Aylward J."/>
            <person name="Wilson A.M."/>
            <person name="Visagie C.M."/>
            <person name="Spraker J."/>
            <person name="Barnes I."/>
            <person name="Buitendag C."/>
            <person name="Ceriani C."/>
            <person name="Del Mar Angel L."/>
            <person name="du Plessis D."/>
            <person name="Fuchs T."/>
            <person name="Gasser K."/>
            <person name="Kramer D."/>
            <person name="Li W."/>
            <person name="Munsamy K."/>
            <person name="Piso A."/>
            <person name="Price J.L."/>
            <person name="Sonnekus B."/>
            <person name="Thomas C."/>
            <person name="van der Nest A."/>
            <person name="van Dijk A."/>
            <person name="van Heerden A."/>
            <person name="van Vuuren N."/>
            <person name="Yilmaz N."/>
            <person name="Duong T.A."/>
            <person name="van der Merwe N.A."/>
            <person name="Wingfield M.J."/>
            <person name="Wingfield B.D."/>
        </authorList>
    </citation>
    <scope>NUCLEOTIDE SEQUENCE [LARGE SCALE GENOMIC DNA]</scope>
    <source>
        <strain evidence="1 2">CMW 18300</strain>
    </source>
</reference>
<accession>A0ABR3XQC1</accession>
<dbReference type="Proteomes" id="UP001583177">
    <property type="component" value="Unassembled WGS sequence"/>
</dbReference>
<name>A0ABR3XQC1_9PEZI</name>
<protein>
    <submittedName>
        <fullName evidence="1">Uncharacterized protein</fullName>
    </submittedName>
</protein>
<keyword evidence="2" id="KW-1185">Reference proteome</keyword>
<organism evidence="1 2">
    <name type="scientific">Diaporthe australafricana</name>
    <dbReference type="NCBI Taxonomy" id="127596"/>
    <lineage>
        <taxon>Eukaryota</taxon>
        <taxon>Fungi</taxon>
        <taxon>Dikarya</taxon>
        <taxon>Ascomycota</taxon>
        <taxon>Pezizomycotina</taxon>
        <taxon>Sordariomycetes</taxon>
        <taxon>Sordariomycetidae</taxon>
        <taxon>Diaporthales</taxon>
        <taxon>Diaporthaceae</taxon>
        <taxon>Diaporthe</taxon>
    </lineage>
</organism>